<sequence length="140" mass="15988">MGFYTAQEITDLLIQEGADINLRTVRYYTQLELVPPLELHGNKRVYTDNHLYYFRAVLTLSKTGETLASIQETLADLSIDEIKEIANQFSFLNSERIVQQHLHIVNEDVYITINKHLSADVRQKVIDSVSNVLKGNNHGS</sequence>
<dbReference type="Gene3D" id="1.10.1660.10">
    <property type="match status" value="1"/>
</dbReference>
<dbReference type="GO" id="GO:0003677">
    <property type="term" value="F:DNA binding"/>
    <property type="evidence" value="ECO:0007669"/>
    <property type="project" value="UniProtKB-KW"/>
</dbReference>
<dbReference type="EMBL" id="SLVV01000024">
    <property type="protein sequence ID" value="TCN17618.1"/>
    <property type="molecule type" value="Genomic_DNA"/>
</dbReference>
<keyword evidence="2" id="KW-0238">DNA-binding</keyword>
<dbReference type="InterPro" id="IPR009061">
    <property type="entry name" value="DNA-bd_dom_put_sf"/>
</dbReference>
<evidence type="ECO:0000313" key="3">
    <source>
        <dbReference type="Proteomes" id="UP000295689"/>
    </source>
</evidence>
<dbReference type="GO" id="GO:0006355">
    <property type="term" value="P:regulation of DNA-templated transcription"/>
    <property type="evidence" value="ECO:0007669"/>
    <property type="project" value="InterPro"/>
</dbReference>
<organism evidence="2 3">
    <name type="scientific">Mesobacillus foraminis</name>
    <dbReference type="NCBI Taxonomy" id="279826"/>
    <lineage>
        <taxon>Bacteria</taxon>
        <taxon>Bacillati</taxon>
        <taxon>Bacillota</taxon>
        <taxon>Bacilli</taxon>
        <taxon>Bacillales</taxon>
        <taxon>Bacillaceae</taxon>
        <taxon>Mesobacillus</taxon>
    </lineage>
</organism>
<accession>A0A4R2AUQ2</accession>
<dbReference type="SMART" id="SM00422">
    <property type="entry name" value="HTH_MERR"/>
    <property type="match status" value="1"/>
</dbReference>
<keyword evidence="3" id="KW-1185">Reference proteome</keyword>
<dbReference type="Pfam" id="PF13411">
    <property type="entry name" value="MerR_1"/>
    <property type="match status" value="1"/>
</dbReference>
<dbReference type="Proteomes" id="UP000295689">
    <property type="component" value="Unassembled WGS sequence"/>
</dbReference>
<reference evidence="2 3" key="1">
    <citation type="journal article" date="2015" name="Stand. Genomic Sci.">
        <title>Genomic Encyclopedia of Bacterial and Archaeal Type Strains, Phase III: the genomes of soil and plant-associated and newly described type strains.</title>
        <authorList>
            <person name="Whitman W.B."/>
            <person name="Woyke T."/>
            <person name="Klenk H.P."/>
            <person name="Zhou Y."/>
            <person name="Lilburn T.G."/>
            <person name="Beck B.J."/>
            <person name="De Vos P."/>
            <person name="Vandamme P."/>
            <person name="Eisen J.A."/>
            <person name="Garrity G."/>
            <person name="Hugenholtz P."/>
            <person name="Kyrpides N.C."/>
        </authorList>
    </citation>
    <scope>NUCLEOTIDE SEQUENCE [LARGE SCALE GENOMIC DNA]</scope>
    <source>
        <strain evidence="2 3">CV53</strain>
    </source>
</reference>
<feature type="domain" description="HTH merR-type" evidence="1">
    <location>
        <begin position="16"/>
        <end position="76"/>
    </location>
</feature>
<gene>
    <name evidence="2" type="ORF">EV146_12446</name>
</gene>
<dbReference type="CDD" id="cd00592">
    <property type="entry name" value="HTH_MerR-like"/>
    <property type="match status" value="1"/>
</dbReference>
<comment type="caution">
    <text evidence="2">The sequence shown here is derived from an EMBL/GenBank/DDBJ whole genome shotgun (WGS) entry which is preliminary data.</text>
</comment>
<proteinExistence type="predicted"/>
<dbReference type="AlphaFoldDB" id="A0A4R2AUQ2"/>
<dbReference type="PROSITE" id="PS50937">
    <property type="entry name" value="HTH_MERR_2"/>
    <property type="match status" value="1"/>
</dbReference>
<protein>
    <submittedName>
        <fullName evidence="2">DNA-binding transcriptional MerR regulator</fullName>
    </submittedName>
</protein>
<dbReference type="SUPFAM" id="SSF46955">
    <property type="entry name" value="Putative DNA-binding domain"/>
    <property type="match status" value="1"/>
</dbReference>
<dbReference type="RefSeq" id="WP_132011535.1">
    <property type="nucleotide sequence ID" value="NZ_JABUHM010000025.1"/>
</dbReference>
<name>A0A4R2AUQ2_9BACI</name>
<evidence type="ECO:0000259" key="1">
    <source>
        <dbReference type="PROSITE" id="PS50937"/>
    </source>
</evidence>
<dbReference type="InterPro" id="IPR000551">
    <property type="entry name" value="MerR-type_HTH_dom"/>
</dbReference>
<evidence type="ECO:0000313" key="2">
    <source>
        <dbReference type="EMBL" id="TCN17618.1"/>
    </source>
</evidence>